<organism evidence="1 2">
    <name type="scientific">Escherichia phage PTXU04</name>
    <dbReference type="NCBI Taxonomy" id="2508206"/>
    <lineage>
        <taxon>Viruses</taxon>
        <taxon>Duplodnaviria</taxon>
        <taxon>Heunggongvirae</taxon>
        <taxon>Uroviricota</taxon>
        <taxon>Caudoviricetes</taxon>
        <taxon>Xuquatrovirus</taxon>
        <taxon>Xuquatrovirus PTXU04</taxon>
    </lineage>
</organism>
<gene>
    <name evidence="1" type="ORF">PTXU04_00052</name>
</gene>
<sequence length="88" mass="10195">MFRFQINILREAEATYHIKREAAGYYVVDDNHRRITQTTPDKEQAVIWLRVMVVRLALKKLKLPVSPTAGLLAANTYSAFAYEVERVK</sequence>
<accession>A0A482MSW1</accession>
<evidence type="ECO:0000313" key="2">
    <source>
        <dbReference type="Proteomes" id="UP000307461"/>
    </source>
</evidence>
<dbReference type="EMBL" id="MK373772">
    <property type="protein sequence ID" value="QBQ76666.1"/>
    <property type="molecule type" value="Genomic_DNA"/>
</dbReference>
<evidence type="ECO:0000313" key="1">
    <source>
        <dbReference type="EMBL" id="QBQ76666.1"/>
    </source>
</evidence>
<dbReference type="Proteomes" id="UP000307461">
    <property type="component" value="Segment"/>
</dbReference>
<name>A0A482MSW1_9CAUD</name>
<proteinExistence type="predicted"/>
<keyword evidence="2" id="KW-1185">Reference proteome</keyword>
<protein>
    <submittedName>
        <fullName evidence="1">Uncharacterized protein</fullName>
    </submittedName>
</protein>
<reference evidence="1 2" key="1">
    <citation type="submission" date="2019-01" db="EMBL/GenBank/DDBJ databases">
        <title>Still something new to discover - new insights into E. coli phage diversity and taxonomy.</title>
        <authorList>
            <person name="Korf I.H.E."/>
            <person name="Adriaennsens E."/>
            <person name="Dreiseikelmann B."/>
            <person name="Kropinski A."/>
            <person name="Nimtz M."/>
            <person name="Meier-Kolthoff J.P."/>
            <person name="Rohde M."/>
            <person name="van Raaij M."/>
            <person name="Wittmann J."/>
        </authorList>
    </citation>
    <scope>NUCLEOTIDE SEQUENCE [LARGE SCALE GENOMIC DNA]</scope>
</reference>